<dbReference type="SMART" id="SM01192">
    <property type="entry name" value="Enolase_C"/>
    <property type="match status" value="1"/>
</dbReference>
<comment type="similarity">
    <text evidence="2">Belongs to the enolase family.</text>
</comment>
<evidence type="ECO:0000259" key="12">
    <source>
        <dbReference type="SMART" id="SM01193"/>
    </source>
</evidence>
<dbReference type="Proteomes" id="UP001210925">
    <property type="component" value="Unassembled WGS sequence"/>
</dbReference>
<dbReference type="SFLD" id="SFLDG00178">
    <property type="entry name" value="enolase"/>
    <property type="match status" value="1"/>
</dbReference>
<dbReference type="GO" id="GO:0000287">
    <property type="term" value="F:magnesium ion binding"/>
    <property type="evidence" value="ECO:0007669"/>
    <property type="project" value="InterPro"/>
</dbReference>
<dbReference type="SFLD" id="SFLDF00002">
    <property type="entry name" value="enolase"/>
    <property type="match status" value="1"/>
</dbReference>
<evidence type="ECO:0000256" key="10">
    <source>
        <dbReference type="PIRSR" id="PIRSR001400-3"/>
    </source>
</evidence>
<keyword evidence="10" id="KW-0479">Metal-binding</keyword>
<name>A0AAD5Y389_9FUNG</name>
<evidence type="ECO:0000256" key="4">
    <source>
        <dbReference type="ARBA" id="ARBA00022842"/>
    </source>
</evidence>
<feature type="active site" description="Proton donor" evidence="8">
    <location>
        <position position="210"/>
    </location>
</feature>
<dbReference type="PROSITE" id="PS00164">
    <property type="entry name" value="ENOLASE"/>
    <property type="match status" value="1"/>
</dbReference>
<dbReference type="SMART" id="SM01193">
    <property type="entry name" value="Enolase_N"/>
    <property type="match status" value="1"/>
</dbReference>
<dbReference type="NCBIfam" id="TIGR01060">
    <property type="entry name" value="eno"/>
    <property type="match status" value="1"/>
</dbReference>
<dbReference type="Gene3D" id="3.20.20.120">
    <property type="entry name" value="Enolase-like C-terminal domain"/>
    <property type="match status" value="1"/>
</dbReference>
<evidence type="ECO:0000256" key="1">
    <source>
        <dbReference type="ARBA" id="ARBA00005031"/>
    </source>
</evidence>
<feature type="binding site" evidence="9">
    <location>
        <position position="319"/>
    </location>
    <ligand>
        <name>substrate</name>
    </ligand>
</feature>
<proteinExistence type="inferred from homology"/>
<evidence type="ECO:0000256" key="3">
    <source>
        <dbReference type="ARBA" id="ARBA00012058"/>
    </source>
</evidence>
<dbReference type="PIRSF" id="PIRSF001400">
    <property type="entry name" value="Enolase"/>
    <property type="match status" value="1"/>
</dbReference>
<comment type="cofactor">
    <cofactor evidence="10">
        <name>Mg(2+)</name>
        <dbReference type="ChEBI" id="CHEBI:18420"/>
    </cofactor>
    <text evidence="10">Mg(2+) is required for catalysis and for stabilizing the dimer.</text>
</comment>
<dbReference type="PANTHER" id="PTHR11902:SF1">
    <property type="entry name" value="ENOLASE"/>
    <property type="match status" value="1"/>
</dbReference>
<evidence type="ECO:0000256" key="8">
    <source>
        <dbReference type="PIRSR" id="PIRSR001400-1"/>
    </source>
</evidence>
<comment type="caution">
    <text evidence="13">The sequence shown here is derived from an EMBL/GenBank/DDBJ whole genome shotgun (WGS) entry which is preliminary data.</text>
</comment>
<dbReference type="SFLD" id="SFLDS00001">
    <property type="entry name" value="Enolase"/>
    <property type="match status" value="1"/>
</dbReference>
<dbReference type="InterPro" id="IPR020811">
    <property type="entry name" value="Enolase_N"/>
</dbReference>
<dbReference type="SUPFAM" id="SSF54826">
    <property type="entry name" value="Enolase N-terminal domain-like"/>
    <property type="match status" value="1"/>
</dbReference>
<feature type="binding site" evidence="10">
    <location>
        <position position="319"/>
    </location>
    <ligand>
        <name>Mg(2+)</name>
        <dbReference type="ChEBI" id="CHEBI:18420"/>
    </ligand>
</feature>
<gene>
    <name evidence="13" type="primary">ENO1</name>
    <name evidence="13" type="ORF">HK103_005570</name>
</gene>
<dbReference type="InterPro" id="IPR020810">
    <property type="entry name" value="Enolase_C"/>
</dbReference>
<dbReference type="InterPro" id="IPR029017">
    <property type="entry name" value="Enolase-like_N"/>
</dbReference>
<comment type="catalytic activity">
    <reaction evidence="7">
        <text>(2R)-2-phosphoglycerate = phosphoenolpyruvate + H2O</text>
        <dbReference type="Rhea" id="RHEA:10164"/>
        <dbReference type="ChEBI" id="CHEBI:15377"/>
        <dbReference type="ChEBI" id="CHEBI:58289"/>
        <dbReference type="ChEBI" id="CHEBI:58702"/>
        <dbReference type="EC" id="4.2.1.11"/>
    </reaction>
</comment>
<evidence type="ECO:0000256" key="9">
    <source>
        <dbReference type="PIRSR" id="PIRSR001400-2"/>
    </source>
</evidence>
<protein>
    <recommendedName>
        <fullName evidence="3">phosphopyruvate hydratase</fullName>
        <ecNumber evidence="3">4.2.1.11</ecNumber>
    </recommendedName>
</protein>
<feature type="binding site" evidence="9">
    <location>
        <begin position="371"/>
        <end position="374"/>
    </location>
    <ligand>
        <name>substrate</name>
    </ligand>
</feature>
<dbReference type="FunFam" id="3.20.20.120:FF:000002">
    <property type="entry name" value="Enolase 1"/>
    <property type="match status" value="1"/>
</dbReference>
<dbReference type="FunFam" id="3.30.390.10:FF:000001">
    <property type="entry name" value="Enolase"/>
    <property type="match status" value="1"/>
</dbReference>
<dbReference type="InterPro" id="IPR020809">
    <property type="entry name" value="Enolase_CS"/>
</dbReference>
<evidence type="ECO:0000256" key="7">
    <source>
        <dbReference type="ARBA" id="ARBA00048333"/>
    </source>
</evidence>
<evidence type="ECO:0000313" key="14">
    <source>
        <dbReference type="Proteomes" id="UP001210925"/>
    </source>
</evidence>
<feature type="binding site" evidence="9">
    <location>
        <position position="158"/>
    </location>
    <ligand>
        <name>substrate</name>
    </ligand>
</feature>
<feature type="domain" description="Enolase C-terminal TIM barrel" evidence="11">
    <location>
        <begin position="142"/>
        <end position="432"/>
    </location>
</feature>
<comment type="pathway">
    <text evidence="1">Carbohydrate degradation; glycolysis; pyruvate from D-glyceraldehyde 3-phosphate: step 4/5.</text>
</comment>
<keyword evidence="5" id="KW-0324">Glycolysis</keyword>
<feature type="binding site" evidence="10">
    <location>
        <position position="245"/>
    </location>
    <ligand>
        <name>Mg(2+)</name>
        <dbReference type="ChEBI" id="CHEBI:18420"/>
    </ligand>
</feature>
<dbReference type="InterPro" id="IPR000941">
    <property type="entry name" value="Enolase"/>
</dbReference>
<dbReference type="PRINTS" id="PR00148">
    <property type="entry name" value="ENOLASE"/>
</dbReference>
<evidence type="ECO:0000256" key="2">
    <source>
        <dbReference type="ARBA" id="ARBA00009604"/>
    </source>
</evidence>
<dbReference type="HAMAP" id="MF_00318">
    <property type="entry name" value="Enolase"/>
    <property type="match status" value="1"/>
</dbReference>
<feature type="binding site" evidence="10">
    <location>
        <position position="294"/>
    </location>
    <ligand>
        <name>Mg(2+)</name>
        <dbReference type="ChEBI" id="CHEBI:18420"/>
    </ligand>
</feature>
<dbReference type="PANTHER" id="PTHR11902">
    <property type="entry name" value="ENOLASE"/>
    <property type="match status" value="1"/>
</dbReference>
<sequence length="433" mass="46736">MAITKILARQIFDSRGNPTVEVDLWTANGLFRAAVPSGASTGIHEALELRDGGKDYLGKSVLKAVENVNSIIAPQLIASKLDVTDQKAIDEFMIKLDGTENKGKLGANAILGVSMAVARAGAAKKNVPLYQHIADLAGNKDAFILPVPCFNIINGGSHAGNKLAMQEFMILPTGASSFAEAMKIGSEVYHHLKKVIKNKYGQDATNVGDEGGFAPNIQDNKEGLELVKTAIASAGYTGKVKIAMDVAASEFYKDGKYDLDFKNPQSDKSKHLTGAQLADLYRSFVAEYPIVSIEDPFDQDDWDSYAALTKSVPIQIVGDDLTVTNPKRIHTAIQHKAVNGLLLKVNQIGTVTESIEAAKLSQADGWGVMVSHRSGETEDTFIADLVVGLKTGQIKTGAPCRSERLAKYNQLLRIEQELGSKAVYAGEKFRRPF</sequence>
<evidence type="ECO:0000256" key="6">
    <source>
        <dbReference type="ARBA" id="ARBA00023239"/>
    </source>
</evidence>
<keyword evidence="6" id="KW-0456">Lyase</keyword>
<feature type="domain" description="Enolase N-terminal" evidence="12">
    <location>
        <begin position="3"/>
        <end position="133"/>
    </location>
</feature>
<evidence type="ECO:0000256" key="5">
    <source>
        <dbReference type="ARBA" id="ARBA00023152"/>
    </source>
</evidence>
<dbReference type="GO" id="GO:0000015">
    <property type="term" value="C:phosphopyruvate hydratase complex"/>
    <property type="evidence" value="ECO:0007669"/>
    <property type="project" value="InterPro"/>
</dbReference>
<keyword evidence="4 10" id="KW-0460">Magnesium</keyword>
<dbReference type="AlphaFoldDB" id="A0AAD5Y389"/>
<accession>A0AAD5Y389</accession>
<feature type="binding site" evidence="9">
    <location>
        <position position="167"/>
    </location>
    <ligand>
        <name>substrate</name>
    </ligand>
</feature>
<feature type="binding site" evidence="9">
    <location>
        <position position="294"/>
    </location>
    <ligand>
        <name>substrate</name>
    </ligand>
</feature>
<evidence type="ECO:0000259" key="11">
    <source>
        <dbReference type="SMART" id="SM01192"/>
    </source>
</evidence>
<evidence type="ECO:0000313" key="13">
    <source>
        <dbReference type="EMBL" id="KAJ3256315.1"/>
    </source>
</evidence>
<dbReference type="GO" id="GO:0004634">
    <property type="term" value="F:phosphopyruvate hydratase activity"/>
    <property type="evidence" value="ECO:0007669"/>
    <property type="project" value="UniProtKB-EC"/>
</dbReference>
<dbReference type="SUPFAM" id="SSF51604">
    <property type="entry name" value="Enolase C-terminal domain-like"/>
    <property type="match status" value="1"/>
</dbReference>
<dbReference type="InterPro" id="IPR036849">
    <property type="entry name" value="Enolase-like_C_sf"/>
</dbReference>
<dbReference type="EC" id="4.2.1.11" evidence="3"/>
<dbReference type="GO" id="GO:0006096">
    <property type="term" value="P:glycolytic process"/>
    <property type="evidence" value="ECO:0007669"/>
    <property type="project" value="UniProtKB-KW"/>
</dbReference>
<dbReference type="Gene3D" id="3.30.390.10">
    <property type="entry name" value="Enolase-like, N-terminal domain"/>
    <property type="match status" value="1"/>
</dbReference>
<reference evidence="13" key="1">
    <citation type="submission" date="2020-05" db="EMBL/GenBank/DDBJ databases">
        <title>Phylogenomic resolution of chytrid fungi.</title>
        <authorList>
            <person name="Stajich J.E."/>
            <person name="Amses K."/>
            <person name="Simmons R."/>
            <person name="Seto K."/>
            <person name="Myers J."/>
            <person name="Bonds A."/>
            <person name="Quandt C.A."/>
            <person name="Barry K."/>
            <person name="Liu P."/>
            <person name="Grigoriev I."/>
            <person name="Longcore J.E."/>
            <person name="James T.Y."/>
        </authorList>
    </citation>
    <scope>NUCLEOTIDE SEQUENCE</scope>
    <source>
        <strain evidence="13">PLAUS21</strain>
    </source>
</reference>
<dbReference type="Pfam" id="PF03952">
    <property type="entry name" value="Enolase_N"/>
    <property type="match status" value="1"/>
</dbReference>
<feature type="active site" description="Proton acceptor" evidence="8">
    <location>
        <position position="344"/>
    </location>
</feature>
<organism evidence="13 14">
    <name type="scientific">Boothiomyces macroporosus</name>
    <dbReference type="NCBI Taxonomy" id="261099"/>
    <lineage>
        <taxon>Eukaryota</taxon>
        <taxon>Fungi</taxon>
        <taxon>Fungi incertae sedis</taxon>
        <taxon>Chytridiomycota</taxon>
        <taxon>Chytridiomycota incertae sedis</taxon>
        <taxon>Chytridiomycetes</taxon>
        <taxon>Rhizophydiales</taxon>
        <taxon>Terramycetaceae</taxon>
        <taxon>Boothiomyces</taxon>
    </lineage>
</organism>
<dbReference type="CDD" id="cd03313">
    <property type="entry name" value="enolase"/>
    <property type="match status" value="1"/>
</dbReference>
<dbReference type="EMBL" id="JADGKB010000052">
    <property type="protein sequence ID" value="KAJ3256315.1"/>
    <property type="molecule type" value="Genomic_DNA"/>
</dbReference>
<feature type="binding site" evidence="9">
    <location>
        <position position="395"/>
    </location>
    <ligand>
        <name>substrate</name>
    </ligand>
</feature>
<dbReference type="Pfam" id="PF00113">
    <property type="entry name" value="Enolase_C"/>
    <property type="match status" value="1"/>
</dbReference>
<keyword evidence="14" id="KW-1185">Reference proteome</keyword>